<dbReference type="CDD" id="cd18778">
    <property type="entry name" value="ABC_6TM_exporter_like"/>
    <property type="match status" value="1"/>
</dbReference>
<accession>A0A926DX97</accession>
<feature type="transmembrane region" description="Helical" evidence="9">
    <location>
        <begin position="160"/>
        <end position="178"/>
    </location>
</feature>
<dbReference type="Gene3D" id="1.20.1560.10">
    <property type="entry name" value="ABC transporter type 1, transmembrane domain"/>
    <property type="match status" value="1"/>
</dbReference>
<feature type="domain" description="ABC transporter" evidence="10">
    <location>
        <begin position="337"/>
        <end position="571"/>
    </location>
</feature>
<evidence type="ECO:0000313" key="13">
    <source>
        <dbReference type="Proteomes" id="UP000657006"/>
    </source>
</evidence>
<dbReference type="PANTHER" id="PTHR43394">
    <property type="entry name" value="ATP-DEPENDENT PERMEASE MDL1, MITOCHONDRIAL"/>
    <property type="match status" value="1"/>
</dbReference>
<keyword evidence="8 9" id="KW-0472">Membrane</keyword>
<dbReference type="GO" id="GO:0005524">
    <property type="term" value="F:ATP binding"/>
    <property type="evidence" value="ECO:0007669"/>
    <property type="project" value="UniProtKB-KW"/>
</dbReference>
<sequence length="581" mass="64031">MGFTRRLILMARKHWGTLLIAIMGIIGTSLLNLVTPEIVRRLTASLGSGGQLTDQLLLTYVIVLTAAYLLRAICRFISMAISHVAAWRFVPDLTLTVYDKLQSLSLKYFQDKQTGELMSRMVNDTRQIELLVAHALPDLISNSLVVLSVAVMLFVINGKLALLTLIPVPFVVFVSTLFSKKVAPLFRINQQVLGELNGVLQDNLSGMREIQTFAQEQTEHEKMVKHCERYSKVNIHANYAAALYHPGVEFVTSLGTVIVVGFGGYMASRGTMEVADVVGFVMYLSLFYQPLAVLARLVEDVQTTYAGAVRVFDILDAQSDVTEGADAQELTQCEGRITFDHVSFCYEETEPVLQDISFEVQPGKMFAIVGPTGVGKTTILSLLERFYDPQSGRILLDGQDIRHLTLHSLRNQISMVLQDTFLFNGTIAENIAYGMPNASRDDIVEAATSANALSFILSMPAGFDTLVGERGVRLSGGQKQRIAIARAILRRTPILILDEATSAVDTETESEIQAAIDQLAGSRTILVIAHRLSTVMRADEILVLEDGRAVQRGTHEELLRQNGLYAKLCHIQQIGGDPQKS</sequence>
<evidence type="ECO:0000313" key="12">
    <source>
        <dbReference type="EMBL" id="MBC8544905.1"/>
    </source>
</evidence>
<comment type="subcellular location">
    <subcellularLocation>
        <location evidence="1">Cell membrane</location>
        <topology evidence="1">Multi-pass membrane protein</topology>
    </subcellularLocation>
</comment>
<dbReference type="PROSITE" id="PS50893">
    <property type="entry name" value="ABC_TRANSPORTER_2"/>
    <property type="match status" value="1"/>
</dbReference>
<evidence type="ECO:0000259" key="10">
    <source>
        <dbReference type="PROSITE" id="PS50893"/>
    </source>
</evidence>
<evidence type="ECO:0000259" key="11">
    <source>
        <dbReference type="PROSITE" id="PS50929"/>
    </source>
</evidence>
<dbReference type="PROSITE" id="PS00211">
    <property type="entry name" value="ABC_TRANSPORTER_1"/>
    <property type="match status" value="1"/>
</dbReference>
<keyword evidence="13" id="KW-1185">Reference proteome</keyword>
<evidence type="ECO:0000256" key="3">
    <source>
        <dbReference type="ARBA" id="ARBA00022475"/>
    </source>
</evidence>
<dbReference type="SUPFAM" id="SSF52540">
    <property type="entry name" value="P-loop containing nucleoside triphosphate hydrolases"/>
    <property type="match status" value="1"/>
</dbReference>
<evidence type="ECO:0000256" key="8">
    <source>
        <dbReference type="ARBA" id="ARBA00023136"/>
    </source>
</evidence>
<evidence type="ECO:0000256" key="2">
    <source>
        <dbReference type="ARBA" id="ARBA00022448"/>
    </source>
</evidence>
<dbReference type="FunFam" id="3.40.50.300:FF:000287">
    <property type="entry name" value="Multidrug ABC transporter ATP-binding protein"/>
    <property type="match status" value="1"/>
</dbReference>
<protein>
    <submittedName>
        <fullName evidence="12">ABC transporter ATP-binding protein</fullName>
    </submittedName>
</protein>
<feature type="transmembrane region" description="Helical" evidence="9">
    <location>
        <begin position="55"/>
        <end position="74"/>
    </location>
</feature>
<gene>
    <name evidence="12" type="ORF">H8730_15275</name>
</gene>
<dbReference type="Pfam" id="PF00005">
    <property type="entry name" value="ABC_tran"/>
    <property type="match status" value="1"/>
</dbReference>
<dbReference type="AlphaFoldDB" id="A0A926DX97"/>
<dbReference type="PROSITE" id="PS50929">
    <property type="entry name" value="ABC_TM1F"/>
    <property type="match status" value="1"/>
</dbReference>
<keyword evidence="2" id="KW-0813">Transport</keyword>
<evidence type="ECO:0000256" key="5">
    <source>
        <dbReference type="ARBA" id="ARBA00022741"/>
    </source>
</evidence>
<reference evidence="12" key="1">
    <citation type="submission" date="2020-08" db="EMBL/GenBank/DDBJ databases">
        <title>Genome public.</title>
        <authorList>
            <person name="Liu C."/>
            <person name="Sun Q."/>
        </authorList>
    </citation>
    <scope>NUCLEOTIDE SEQUENCE</scope>
    <source>
        <strain evidence="12">NSJ-32</strain>
    </source>
</reference>
<keyword evidence="7 9" id="KW-1133">Transmembrane helix</keyword>
<feature type="transmembrane region" description="Helical" evidence="9">
    <location>
        <begin position="15"/>
        <end position="35"/>
    </location>
</feature>
<dbReference type="InterPro" id="IPR017871">
    <property type="entry name" value="ABC_transporter-like_CS"/>
</dbReference>
<dbReference type="EMBL" id="JACRSQ010000036">
    <property type="protein sequence ID" value="MBC8544905.1"/>
    <property type="molecule type" value="Genomic_DNA"/>
</dbReference>
<dbReference type="InterPro" id="IPR011527">
    <property type="entry name" value="ABC1_TM_dom"/>
</dbReference>
<dbReference type="GO" id="GO:0005886">
    <property type="term" value="C:plasma membrane"/>
    <property type="evidence" value="ECO:0007669"/>
    <property type="project" value="UniProtKB-SubCell"/>
</dbReference>
<dbReference type="InterPro" id="IPR027417">
    <property type="entry name" value="P-loop_NTPase"/>
</dbReference>
<dbReference type="GO" id="GO:0016887">
    <property type="term" value="F:ATP hydrolysis activity"/>
    <property type="evidence" value="ECO:0007669"/>
    <property type="project" value="InterPro"/>
</dbReference>
<dbReference type="InterPro" id="IPR039421">
    <property type="entry name" value="Type_1_exporter"/>
</dbReference>
<name>A0A926DX97_9FIRM</name>
<proteinExistence type="predicted"/>
<dbReference type="SMART" id="SM00382">
    <property type="entry name" value="AAA"/>
    <property type="match status" value="1"/>
</dbReference>
<organism evidence="12 13">
    <name type="scientific">Bianquea renquensis</name>
    <dbReference type="NCBI Taxonomy" id="2763661"/>
    <lineage>
        <taxon>Bacteria</taxon>
        <taxon>Bacillati</taxon>
        <taxon>Bacillota</taxon>
        <taxon>Clostridia</taxon>
        <taxon>Eubacteriales</taxon>
        <taxon>Bianqueaceae</taxon>
        <taxon>Bianquea</taxon>
    </lineage>
</organism>
<evidence type="ECO:0000256" key="7">
    <source>
        <dbReference type="ARBA" id="ARBA00022989"/>
    </source>
</evidence>
<dbReference type="FunFam" id="1.20.1560.10:FF:000011">
    <property type="entry name" value="Multidrug ABC transporter ATP-binding protein"/>
    <property type="match status" value="1"/>
</dbReference>
<keyword evidence="3" id="KW-1003">Cell membrane</keyword>
<evidence type="ECO:0000256" key="6">
    <source>
        <dbReference type="ARBA" id="ARBA00022840"/>
    </source>
</evidence>
<dbReference type="InterPro" id="IPR003593">
    <property type="entry name" value="AAA+_ATPase"/>
</dbReference>
<comment type="caution">
    <text evidence="12">The sequence shown here is derived from an EMBL/GenBank/DDBJ whole genome shotgun (WGS) entry which is preliminary data.</text>
</comment>
<dbReference type="SUPFAM" id="SSF90123">
    <property type="entry name" value="ABC transporter transmembrane region"/>
    <property type="match status" value="1"/>
</dbReference>
<feature type="transmembrane region" description="Helical" evidence="9">
    <location>
        <begin position="130"/>
        <end position="154"/>
    </location>
</feature>
<dbReference type="Proteomes" id="UP000657006">
    <property type="component" value="Unassembled WGS sequence"/>
</dbReference>
<dbReference type="InterPro" id="IPR003439">
    <property type="entry name" value="ABC_transporter-like_ATP-bd"/>
</dbReference>
<keyword evidence="4 9" id="KW-0812">Transmembrane</keyword>
<dbReference type="GO" id="GO:0015421">
    <property type="term" value="F:ABC-type oligopeptide transporter activity"/>
    <property type="evidence" value="ECO:0007669"/>
    <property type="project" value="TreeGrafter"/>
</dbReference>
<dbReference type="PANTHER" id="PTHR43394:SF1">
    <property type="entry name" value="ATP-BINDING CASSETTE SUB-FAMILY B MEMBER 10, MITOCHONDRIAL"/>
    <property type="match status" value="1"/>
</dbReference>
<dbReference type="Gene3D" id="3.40.50.300">
    <property type="entry name" value="P-loop containing nucleotide triphosphate hydrolases"/>
    <property type="match status" value="1"/>
</dbReference>
<dbReference type="RefSeq" id="WP_249290106.1">
    <property type="nucleotide sequence ID" value="NZ_JACRSQ010000036.1"/>
</dbReference>
<keyword evidence="6 12" id="KW-0067">ATP-binding</keyword>
<feature type="domain" description="ABC transmembrane type-1" evidence="11">
    <location>
        <begin position="19"/>
        <end position="303"/>
    </location>
</feature>
<evidence type="ECO:0000256" key="9">
    <source>
        <dbReference type="SAM" id="Phobius"/>
    </source>
</evidence>
<dbReference type="InterPro" id="IPR036640">
    <property type="entry name" value="ABC1_TM_sf"/>
</dbReference>
<evidence type="ECO:0000256" key="4">
    <source>
        <dbReference type="ARBA" id="ARBA00022692"/>
    </source>
</evidence>
<evidence type="ECO:0000256" key="1">
    <source>
        <dbReference type="ARBA" id="ARBA00004651"/>
    </source>
</evidence>
<keyword evidence="5" id="KW-0547">Nucleotide-binding</keyword>
<dbReference type="Pfam" id="PF00664">
    <property type="entry name" value="ABC_membrane"/>
    <property type="match status" value="1"/>
</dbReference>